<dbReference type="EMBL" id="DVGB01000103">
    <property type="protein sequence ID" value="HIR02278.1"/>
    <property type="molecule type" value="Genomic_DNA"/>
</dbReference>
<accession>A0A9D1A397</accession>
<gene>
    <name evidence="2" type="ORF">IAA69_08480</name>
</gene>
<feature type="region of interest" description="Disordered" evidence="1">
    <location>
        <begin position="398"/>
        <end position="422"/>
    </location>
</feature>
<evidence type="ECO:0000256" key="1">
    <source>
        <dbReference type="SAM" id="MobiDB-lite"/>
    </source>
</evidence>
<evidence type="ECO:0008006" key="4">
    <source>
        <dbReference type="Google" id="ProtNLM"/>
    </source>
</evidence>
<dbReference type="Proteomes" id="UP000824261">
    <property type="component" value="Unassembled WGS sequence"/>
</dbReference>
<protein>
    <recommendedName>
        <fullName evidence="4">Fido domain-containing protein</fullName>
    </recommendedName>
</protein>
<reference evidence="2" key="1">
    <citation type="submission" date="2020-10" db="EMBL/GenBank/DDBJ databases">
        <authorList>
            <person name="Gilroy R."/>
        </authorList>
    </citation>
    <scope>NUCLEOTIDE SEQUENCE</scope>
    <source>
        <strain evidence="2">ChiGjej1B1-2707</strain>
    </source>
</reference>
<evidence type="ECO:0000313" key="3">
    <source>
        <dbReference type="Proteomes" id="UP000824261"/>
    </source>
</evidence>
<evidence type="ECO:0000313" key="2">
    <source>
        <dbReference type="EMBL" id="HIR02278.1"/>
    </source>
</evidence>
<proteinExistence type="predicted"/>
<sequence length="422" mass="47272">MDAPLSFREFEQLPMPPGVSAHELWRHFAVLRRCAGITFSVKPWFRTPLDISWAYITKKTRRELSELSELAGKGSALNTALDAAPVSIGLAPFVLEEIAAACHRDGFDIPAERLKKLWYGQVSPESSEEHAVANLIAVWRDSNRYASSSLTAVLVERIHDELTVGIGELCHLSPAFMFSTPNLWIERLTDRSFVEHCLFTAIADASTATSAEDLFIAFHEASAVFWDLHYFPSLNGLTELAVRRVFFSQHGMPVLSYVPFTTLSTQSSHQPNRSFTKDFDRLAAHALDSEGLDNTLMFAKTITTFLEGLLQVKTAVEGFLGQMEHDEQKLENLRELNHRQRECLSVLAHEPGMTMKVKTYADLFGVVRATARADLYSLVRLGHLEVETIDRAAVFFRTGNPPGKEQQPDSFSQGNLKARESN</sequence>
<comment type="caution">
    <text evidence="2">The sequence shown here is derived from an EMBL/GenBank/DDBJ whole genome shotgun (WGS) entry which is preliminary data.</text>
</comment>
<name>A0A9D1A397_9ACTN</name>
<dbReference type="AlphaFoldDB" id="A0A9D1A397"/>
<organism evidence="2 3">
    <name type="scientific">Candidatus Aveggerthella stercoripullorum</name>
    <dbReference type="NCBI Taxonomy" id="2840688"/>
    <lineage>
        <taxon>Bacteria</taxon>
        <taxon>Bacillati</taxon>
        <taxon>Actinomycetota</taxon>
        <taxon>Coriobacteriia</taxon>
        <taxon>Eggerthellales</taxon>
        <taxon>Eggerthellaceae</taxon>
        <taxon>Eggerthellaceae incertae sedis</taxon>
        <taxon>Candidatus Aveggerthella</taxon>
    </lineage>
</organism>
<reference evidence="2" key="2">
    <citation type="journal article" date="2021" name="PeerJ">
        <title>Extensive microbial diversity within the chicken gut microbiome revealed by metagenomics and culture.</title>
        <authorList>
            <person name="Gilroy R."/>
            <person name="Ravi A."/>
            <person name="Getino M."/>
            <person name="Pursley I."/>
            <person name="Horton D.L."/>
            <person name="Alikhan N.F."/>
            <person name="Baker D."/>
            <person name="Gharbi K."/>
            <person name="Hall N."/>
            <person name="Watson M."/>
            <person name="Adriaenssens E.M."/>
            <person name="Foster-Nyarko E."/>
            <person name="Jarju S."/>
            <person name="Secka A."/>
            <person name="Antonio M."/>
            <person name="Oren A."/>
            <person name="Chaudhuri R.R."/>
            <person name="La Ragione R."/>
            <person name="Hildebrand F."/>
            <person name="Pallen M.J."/>
        </authorList>
    </citation>
    <scope>NUCLEOTIDE SEQUENCE</scope>
    <source>
        <strain evidence="2">ChiGjej1B1-2707</strain>
    </source>
</reference>